<evidence type="ECO:0000256" key="5">
    <source>
        <dbReference type="ARBA" id="ARBA00023015"/>
    </source>
</evidence>
<keyword evidence="4" id="KW-0902">Two-component regulatory system</keyword>
<dbReference type="PANTHER" id="PTHR48111">
    <property type="entry name" value="REGULATOR OF RPOS"/>
    <property type="match status" value="1"/>
</dbReference>
<dbReference type="InterPro" id="IPR001789">
    <property type="entry name" value="Sig_transdc_resp-reg_receiver"/>
</dbReference>
<evidence type="ECO:0000256" key="10">
    <source>
        <dbReference type="PROSITE-ProRule" id="PRU01091"/>
    </source>
</evidence>
<dbReference type="Pfam" id="PF00072">
    <property type="entry name" value="Response_reg"/>
    <property type="match status" value="1"/>
</dbReference>
<keyword evidence="16" id="KW-1185">Reference proteome</keyword>
<evidence type="ECO:0000313" key="13">
    <source>
        <dbReference type="EMBL" id="HAE94860.1"/>
    </source>
</evidence>
<dbReference type="InterPro" id="IPR011006">
    <property type="entry name" value="CheY-like_superfamily"/>
</dbReference>
<keyword evidence="6 10" id="KW-0238">DNA-binding</keyword>
<dbReference type="SUPFAM" id="SSF52172">
    <property type="entry name" value="CheY-like"/>
    <property type="match status" value="1"/>
</dbReference>
<keyword evidence="7" id="KW-0804">Transcription</keyword>
<reference evidence="15 16" key="1">
    <citation type="journal article" date="2014" name="Antonie Van Leeuwenhoek">
        <title>Hyphomonas beringensis sp. nov. and Hyphomonas chukchiensis sp. nov., isolated from surface seawater of the Bering Sea and Chukchi Sea.</title>
        <authorList>
            <person name="Li C."/>
            <person name="Lai Q."/>
            <person name="Li G."/>
            <person name="Dong C."/>
            <person name="Wang J."/>
            <person name="Liao Y."/>
            <person name="Shao Z."/>
        </authorList>
    </citation>
    <scope>NUCLEOTIDE SEQUENCE [LARGE SCALE GENOMIC DNA]</scope>
    <source>
        <strain evidence="15 16">22II1-22F38</strain>
    </source>
</reference>
<dbReference type="SUPFAM" id="SSF46894">
    <property type="entry name" value="C-terminal effector domain of the bipartite response regulators"/>
    <property type="match status" value="1"/>
</dbReference>
<dbReference type="FunFam" id="1.10.10.10:FF:000099">
    <property type="entry name" value="Two-component system response regulator TorR"/>
    <property type="match status" value="1"/>
</dbReference>
<dbReference type="Proteomes" id="UP000263957">
    <property type="component" value="Unassembled WGS sequence"/>
</dbReference>
<dbReference type="GO" id="GO:0032993">
    <property type="term" value="C:protein-DNA complex"/>
    <property type="evidence" value="ECO:0007669"/>
    <property type="project" value="TreeGrafter"/>
</dbReference>
<dbReference type="Gene3D" id="1.10.10.10">
    <property type="entry name" value="Winged helix-like DNA-binding domain superfamily/Winged helix DNA-binding domain"/>
    <property type="match status" value="1"/>
</dbReference>
<dbReference type="Gene3D" id="3.40.50.2300">
    <property type="match status" value="1"/>
</dbReference>
<dbReference type="GO" id="GO:0000156">
    <property type="term" value="F:phosphorelay response regulator activity"/>
    <property type="evidence" value="ECO:0007669"/>
    <property type="project" value="TreeGrafter"/>
</dbReference>
<dbReference type="EMBL" id="DMBR01000297">
    <property type="protein sequence ID" value="HAE94860.1"/>
    <property type="molecule type" value="Genomic_DNA"/>
</dbReference>
<proteinExistence type="predicted"/>
<dbReference type="GO" id="GO:0005829">
    <property type="term" value="C:cytosol"/>
    <property type="evidence" value="ECO:0007669"/>
    <property type="project" value="TreeGrafter"/>
</dbReference>
<evidence type="ECO:0000256" key="7">
    <source>
        <dbReference type="ARBA" id="ARBA00023163"/>
    </source>
</evidence>
<reference evidence="17 18" key="2">
    <citation type="journal article" date="2018" name="Nat. Biotechnol.">
        <title>A standardized bacterial taxonomy based on genome phylogeny substantially revises the tree of life.</title>
        <authorList>
            <person name="Parks D.H."/>
            <person name="Chuvochina M."/>
            <person name="Waite D.W."/>
            <person name="Rinke C."/>
            <person name="Skarshewski A."/>
            <person name="Chaumeil P.A."/>
            <person name="Hugenholtz P."/>
        </authorList>
    </citation>
    <scope>NUCLEOTIDE SEQUENCE [LARGE SCALE GENOMIC DNA]</scope>
    <source>
        <strain evidence="14">UBA10378</strain>
        <strain evidence="13">UBA8557</strain>
    </source>
</reference>
<feature type="domain" description="OmpR/PhoB-type" evidence="12">
    <location>
        <begin position="139"/>
        <end position="239"/>
    </location>
</feature>
<dbReference type="InterPro" id="IPR016032">
    <property type="entry name" value="Sig_transdc_resp-reg_C-effctor"/>
</dbReference>
<dbReference type="SMART" id="SM00448">
    <property type="entry name" value="REC"/>
    <property type="match status" value="1"/>
</dbReference>
<dbReference type="Pfam" id="PF00486">
    <property type="entry name" value="Trans_reg_C"/>
    <property type="match status" value="1"/>
</dbReference>
<evidence type="ECO:0000259" key="11">
    <source>
        <dbReference type="PROSITE" id="PS50110"/>
    </source>
</evidence>
<evidence type="ECO:0000256" key="3">
    <source>
        <dbReference type="ARBA" id="ARBA00022553"/>
    </source>
</evidence>
<dbReference type="PROSITE" id="PS50110">
    <property type="entry name" value="RESPONSE_REGULATORY"/>
    <property type="match status" value="1"/>
</dbReference>
<evidence type="ECO:0000256" key="6">
    <source>
        <dbReference type="ARBA" id="ARBA00023125"/>
    </source>
</evidence>
<dbReference type="SMART" id="SM00862">
    <property type="entry name" value="Trans_reg_C"/>
    <property type="match status" value="1"/>
</dbReference>
<evidence type="ECO:0000259" key="12">
    <source>
        <dbReference type="PROSITE" id="PS51755"/>
    </source>
</evidence>
<evidence type="ECO:0000256" key="1">
    <source>
        <dbReference type="ARBA" id="ARBA00004496"/>
    </source>
</evidence>
<dbReference type="InterPro" id="IPR039420">
    <property type="entry name" value="WalR-like"/>
</dbReference>
<dbReference type="CDD" id="cd00383">
    <property type="entry name" value="trans_reg_C"/>
    <property type="match status" value="1"/>
</dbReference>
<dbReference type="PROSITE" id="PS51755">
    <property type="entry name" value="OMPR_PHOB"/>
    <property type="match status" value="1"/>
</dbReference>
<sequence length="244" mass="27721">MPDPATNAPEHILVIDDDRDIREDLRAYLTENGYRVSTAENAPAARRGIHSEEPDLILLDVMMPGEDGISLCRSIVRLTSIPIVFISARTDEIDRIVGLEVGADDYVCKPFNPRELLARVRSVLRRSNGNNREMTPEKTRYFEFDRWTLDTAKRCLTRDDGVIVSLSSGEFQLLMIFIARPQIVMSRERIVELSHAEGADVFDRSVDSQVSRFRKKIERDPKNPDIIQTVWGGGYVFAADVKKL</sequence>
<dbReference type="GO" id="GO:0000976">
    <property type="term" value="F:transcription cis-regulatory region binding"/>
    <property type="evidence" value="ECO:0007669"/>
    <property type="project" value="TreeGrafter"/>
</dbReference>
<gene>
    <name evidence="13" type="ORF">DCG65_09875</name>
    <name evidence="14" type="ORF">DD728_06275</name>
    <name evidence="15" type="ORF">HY36_10155</name>
</gene>
<dbReference type="Proteomes" id="UP000024547">
    <property type="component" value="Unassembled WGS sequence"/>
</dbReference>
<evidence type="ECO:0000256" key="2">
    <source>
        <dbReference type="ARBA" id="ARBA00022490"/>
    </source>
</evidence>
<feature type="domain" description="Response regulatory" evidence="11">
    <location>
        <begin position="11"/>
        <end position="124"/>
    </location>
</feature>
<dbReference type="STRING" id="1280948.HY36_10155"/>
<dbReference type="EMBL" id="AWFH01000061">
    <property type="protein sequence ID" value="KCZ58213.1"/>
    <property type="molecule type" value="Genomic_DNA"/>
</dbReference>
<dbReference type="PANTHER" id="PTHR48111:SF4">
    <property type="entry name" value="DNA-BINDING DUAL TRANSCRIPTIONAL REGULATOR OMPR"/>
    <property type="match status" value="1"/>
</dbReference>
<dbReference type="GO" id="GO:0006355">
    <property type="term" value="P:regulation of DNA-templated transcription"/>
    <property type="evidence" value="ECO:0007669"/>
    <property type="project" value="InterPro"/>
</dbReference>
<dbReference type="AlphaFoldDB" id="A0A059DXK6"/>
<dbReference type="FunFam" id="3.40.50.2300:FF:000001">
    <property type="entry name" value="DNA-binding response regulator PhoB"/>
    <property type="match status" value="1"/>
</dbReference>
<protein>
    <recommendedName>
        <fullName evidence="8">Regulatory protein VirG</fullName>
    </recommendedName>
</protein>
<evidence type="ECO:0000256" key="4">
    <source>
        <dbReference type="ARBA" id="ARBA00023012"/>
    </source>
</evidence>
<feature type="DNA-binding region" description="OmpR/PhoB-type" evidence="10">
    <location>
        <begin position="139"/>
        <end position="239"/>
    </location>
</feature>
<dbReference type="EMBL" id="DOGS01000126">
    <property type="protein sequence ID" value="HBQ48477.1"/>
    <property type="molecule type" value="Genomic_DNA"/>
</dbReference>
<keyword evidence="2" id="KW-0963">Cytoplasm</keyword>
<accession>A0A059DXK6</accession>
<dbReference type="InterPro" id="IPR036388">
    <property type="entry name" value="WH-like_DNA-bd_sf"/>
</dbReference>
<evidence type="ECO:0000256" key="9">
    <source>
        <dbReference type="PROSITE-ProRule" id="PRU00169"/>
    </source>
</evidence>
<comment type="caution">
    <text evidence="15">The sequence shown here is derived from an EMBL/GenBank/DDBJ whole genome shotgun (WGS) entry which is preliminary data.</text>
</comment>
<evidence type="ECO:0000313" key="14">
    <source>
        <dbReference type="EMBL" id="HBQ48477.1"/>
    </source>
</evidence>
<dbReference type="Proteomes" id="UP000259173">
    <property type="component" value="Unassembled WGS sequence"/>
</dbReference>
<dbReference type="InterPro" id="IPR001867">
    <property type="entry name" value="OmpR/PhoB-type_DNA-bd"/>
</dbReference>
<evidence type="ECO:0000313" key="18">
    <source>
        <dbReference type="Proteomes" id="UP000263957"/>
    </source>
</evidence>
<comment type="subcellular location">
    <subcellularLocation>
        <location evidence="1">Cytoplasm</location>
    </subcellularLocation>
</comment>
<evidence type="ECO:0000313" key="15">
    <source>
        <dbReference type="EMBL" id="KCZ58213.1"/>
    </source>
</evidence>
<evidence type="ECO:0000313" key="17">
    <source>
        <dbReference type="Proteomes" id="UP000259173"/>
    </source>
</evidence>
<keyword evidence="3 9" id="KW-0597">Phosphoprotein</keyword>
<feature type="modified residue" description="4-aspartylphosphate" evidence="9">
    <location>
        <position position="60"/>
    </location>
</feature>
<evidence type="ECO:0000256" key="8">
    <source>
        <dbReference type="ARBA" id="ARBA00067337"/>
    </source>
</evidence>
<organism evidence="15 16">
    <name type="scientific">Hyphomonas atlantica</name>
    <dbReference type="NCBI Taxonomy" id="1280948"/>
    <lineage>
        <taxon>Bacteria</taxon>
        <taxon>Pseudomonadati</taxon>
        <taxon>Pseudomonadota</taxon>
        <taxon>Alphaproteobacteria</taxon>
        <taxon>Hyphomonadales</taxon>
        <taxon>Hyphomonadaceae</taxon>
        <taxon>Hyphomonas</taxon>
    </lineage>
</organism>
<evidence type="ECO:0000313" key="16">
    <source>
        <dbReference type="Proteomes" id="UP000024547"/>
    </source>
</evidence>
<dbReference type="OrthoDB" id="7191169at2"/>
<name>A0A059DXK6_9PROT</name>
<dbReference type="Gene3D" id="6.10.250.690">
    <property type="match status" value="1"/>
</dbReference>
<dbReference type="PATRIC" id="fig|1280948.3.peg.3153"/>
<dbReference type="eggNOG" id="COG0745">
    <property type="taxonomic scope" value="Bacteria"/>
</dbReference>
<keyword evidence="5" id="KW-0805">Transcription regulation</keyword>